<dbReference type="AlphaFoldDB" id="A0A3S9PIW6"/>
<keyword evidence="3" id="KW-1185">Reference proteome</keyword>
<evidence type="ECO:0000313" key="3">
    <source>
        <dbReference type="Proteomes" id="UP000267900"/>
    </source>
</evidence>
<proteinExistence type="predicted"/>
<dbReference type="Pfam" id="PF14528">
    <property type="entry name" value="LAGLIDADG_3"/>
    <property type="match status" value="1"/>
</dbReference>
<dbReference type="EMBL" id="CP034587">
    <property type="protein sequence ID" value="AZQ72287.1"/>
    <property type="molecule type" value="Genomic_DNA"/>
</dbReference>
<feature type="domain" description="Homing endonuclease LAGLIDADG" evidence="1">
    <location>
        <begin position="112"/>
        <end position="175"/>
    </location>
</feature>
<evidence type="ECO:0000259" key="1">
    <source>
        <dbReference type="Pfam" id="PF14528"/>
    </source>
</evidence>
<reference evidence="2 3" key="1">
    <citation type="submission" date="2018-12" db="EMBL/GenBank/DDBJ databases">
        <title>The whole draft genome of Streptomyce luteoverticillatus CGMCC 15060.</title>
        <authorList>
            <person name="Feng Z."/>
            <person name="Chen G."/>
            <person name="Zhang J."/>
            <person name="Zhu H."/>
            <person name="Yu X."/>
            <person name="Zhang W."/>
            <person name="Zhang X."/>
        </authorList>
    </citation>
    <scope>NUCLEOTIDE SEQUENCE [LARGE SCALE GENOMIC DNA]</scope>
    <source>
        <strain evidence="2 3">CGMCC 15060</strain>
    </source>
</reference>
<name>A0A3S9PIW6_STRLT</name>
<dbReference type="RefSeq" id="WP_126914816.1">
    <property type="nucleotide sequence ID" value="NZ_CP034587.1"/>
</dbReference>
<organism evidence="2 3">
    <name type="scientific">Streptomyces luteoverticillatus</name>
    <name type="common">Streptoverticillium luteoverticillatus</name>
    <dbReference type="NCBI Taxonomy" id="66425"/>
    <lineage>
        <taxon>Bacteria</taxon>
        <taxon>Bacillati</taxon>
        <taxon>Actinomycetota</taxon>
        <taxon>Actinomycetes</taxon>
        <taxon>Kitasatosporales</taxon>
        <taxon>Streptomycetaceae</taxon>
        <taxon>Streptomyces</taxon>
    </lineage>
</organism>
<evidence type="ECO:0000313" key="2">
    <source>
        <dbReference type="EMBL" id="AZQ72287.1"/>
    </source>
</evidence>
<accession>A0A3S9PIW6</accession>
<protein>
    <recommendedName>
        <fullName evidence="1">Homing endonuclease LAGLIDADG domain-containing protein</fullName>
    </recommendedName>
</protein>
<gene>
    <name evidence="2" type="ORF">EKH77_14605</name>
</gene>
<dbReference type="InterPro" id="IPR027434">
    <property type="entry name" value="Homing_endonucl"/>
</dbReference>
<dbReference type="SUPFAM" id="SSF55608">
    <property type="entry name" value="Homing endonucleases"/>
    <property type="match status" value="1"/>
</dbReference>
<dbReference type="Proteomes" id="UP000267900">
    <property type="component" value="Chromosome"/>
</dbReference>
<dbReference type="Gene3D" id="3.10.28.10">
    <property type="entry name" value="Homing endonucleases"/>
    <property type="match status" value="1"/>
</dbReference>
<dbReference type="GO" id="GO:0004519">
    <property type="term" value="F:endonuclease activity"/>
    <property type="evidence" value="ECO:0007669"/>
    <property type="project" value="InterPro"/>
</dbReference>
<sequence>MTFMDLEDPRYAYMFGFLQADGHMHSSTRQRGQLTVEISHRDIDILRAFQELCPYKSTIRERTRATNFSESHRSAIWTVHALEARNRLVELGIPYGKKSTRITPPRVPFSRRDYLRGIIDADGAVGFTAQGLPFISLATTSTAIATYLCRYTKLALGIPKTTSRNARDRAYNIMYMRELGVAVTDHLYYPGSLALERKRSAAAEVSAWVRPADMSLPRPRRSWTQLEDRLLLDAPTITEAAEKLGRSEQSCNLRRWRLRKKQQAQAE</sequence>
<dbReference type="InterPro" id="IPR004860">
    <property type="entry name" value="LAGLIDADG_dom"/>
</dbReference>
<dbReference type="OrthoDB" id="3368368at2"/>